<keyword evidence="2" id="KW-1185">Reference proteome</keyword>
<evidence type="ECO:0000313" key="1">
    <source>
        <dbReference type="EMBL" id="MUN55378.1"/>
    </source>
</evidence>
<organism evidence="1 2">
    <name type="scientific">Rothia koreensis</name>
    <dbReference type="NCBI Taxonomy" id="592378"/>
    <lineage>
        <taxon>Bacteria</taxon>
        <taxon>Bacillati</taxon>
        <taxon>Actinomycetota</taxon>
        <taxon>Actinomycetes</taxon>
        <taxon>Micrococcales</taxon>
        <taxon>Micrococcaceae</taxon>
        <taxon>Rothia</taxon>
    </lineage>
</organism>
<sequence length="366" mass="38621">MFDSPSLPPALVRSAREAAGDPEAALRLAPDVAEALGRPGGGNTRHLWRGLAELGAIDLTVARTLEPDLDARAILDQAGSFVGDPEAEIPGQPRDVGLVPEDAGGARTWGVYAAESPDHRLEANQSDDGRWRITGHKPWCSLAGSVSNALVTAWTSTTARRLFAVDLASSQVRAGEDRWVARGLSRLRTSSLEFDAAPAAPVGDDEWYFTRSGFAFGGIGVAAVWWGAACKLAAQLESSCRSRTPDQIAQFHLGQCSLALEAAQSVLADAAHRADALDLAVGSTAEGSEAAWATALRVRGSVHRACEVVLTAVGHTLGPGPLTQDDEYARRVADLQIYLQQYKPERDVAALGQSILDGPSTFGGLP</sequence>
<comment type="caution">
    <text evidence="1">The sequence shown here is derived from an EMBL/GenBank/DDBJ whole genome shotgun (WGS) entry which is preliminary data.</text>
</comment>
<dbReference type="Gene3D" id="1.20.140.10">
    <property type="entry name" value="Butyryl-CoA Dehydrogenase, subunit A, domain 3"/>
    <property type="match status" value="1"/>
</dbReference>
<gene>
    <name evidence="1" type="ORF">GMA10_09180</name>
</gene>
<dbReference type="OrthoDB" id="107064at2"/>
<dbReference type="SUPFAM" id="SSF47203">
    <property type="entry name" value="Acyl-CoA dehydrogenase C-terminal domain-like"/>
    <property type="match status" value="1"/>
</dbReference>
<dbReference type="GO" id="GO:0016627">
    <property type="term" value="F:oxidoreductase activity, acting on the CH-CH group of donors"/>
    <property type="evidence" value="ECO:0007669"/>
    <property type="project" value="InterPro"/>
</dbReference>
<dbReference type="AlphaFoldDB" id="A0A7K1LJL6"/>
<dbReference type="Proteomes" id="UP000462152">
    <property type="component" value="Unassembled WGS sequence"/>
</dbReference>
<evidence type="ECO:0000313" key="2">
    <source>
        <dbReference type="Proteomes" id="UP000462152"/>
    </source>
</evidence>
<proteinExistence type="predicted"/>
<name>A0A7K1LJL6_9MICC</name>
<dbReference type="RefSeq" id="WP_129316147.1">
    <property type="nucleotide sequence ID" value="NZ_NOIQ01000018.1"/>
</dbReference>
<dbReference type="EMBL" id="WOGT01000005">
    <property type="protein sequence ID" value="MUN55378.1"/>
    <property type="molecule type" value="Genomic_DNA"/>
</dbReference>
<dbReference type="Gene3D" id="2.40.110.10">
    <property type="entry name" value="Butyryl-CoA Dehydrogenase, subunit A, domain 2"/>
    <property type="match status" value="1"/>
</dbReference>
<dbReference type="InterPro" id="IPR009100">
    <property type="entry name" value="AcylCoA_DH/oxidase_NM_dom_sf"/>
</dbReference>
<reference evidence="1 2" key="1">
    <citation type="submission" date="2019-12" db="EMBL/GenBank/DDBJ databases">
        <authorList>
            <person name="Li J."/>
            <person name="Shi Y."/>
            <person name="Xu G."/>
            <person name="Xiao D."/>
            <person name="Ran X."/>
        </authorList>
    </citation>
    <scope>NUCLEOTIDE SEQUENCE [LARGE SCALE GENOMIC DNA]</scope>
    <source>
        <strain evidence="1 2">JCM 15915</strain>
    </source>
</reference>
<dbReference type="InterPro" id="IPR036250">
    <property type="entry name" value="AcylCo_DH-like_C"/>
</dbReference>
<dbReference type="SUPFAM" id="SSF56645">
    <property type="entry name" value="Acyl-CoA dehydrogenase NM domain-like"/>
    <property type="match status" value="1"/>
</dbReference>
<accession>A0A7K1LJL6</accession>
<protein>
    <submittedName>
        <fullName evidence="1">Acyl-CoA dehydrogenase</fullName>
    </submittedName>
</protein>
<dbReference type="InterPro" id="IPR046373">
    <property type="entry name" value="Acyl-CoA_Oxase/DH_mid-dom_sf"/>
</dbReference>